<gene>
    <name evidence="2" type="ORF">L345_15918</name>
</gene>
<protein>
    <submittedName>
        <fullName evidence="2">Uncharacterized protein</fullName>
    </submittedName>
</protein>
<feature type="region of interest" description="Disordered" evidence="1">
    <location>
        <begin position="252"/>
        <end position="275"/>
    </location>
</feature>
<dbReference type="EMBL" id="AZIM01006861">
    <property type="protein sequence ID" value="ETE58360.1"/>
    <property type="molecule type" value="Genomic_DNA"/>
</dbReference>
<keyword evidence="3" id="KW-1185">Reference proteome</keyword>
<dbReference type="AlphaFoldDB" id="V8N8B6"/>
<dbReference type="OrthoDB" id="102442at2759"/>
<dbReference type="PANTHER" id="PTHR47012:SF1">
    <property type="entry name" value="LAMIN TAIL DOMAIN-CONTAINING PROTEIN 1"/>
    <property type="match status" value="1"/>
</dbReference>
<feature type="compositionally biased region" description="Basic and acidic residues" evidence="1">
    <location>
        <begin position="93"/>
        <end position="106"/>
    </location>
</feature>
<evidence type="ECO:0000313" key="2">
    <source>
        <dbReference type="EMBL" id="ETE58360.1"/>
    </source>
</evidence>
<evidence type="ECO:0000256" key="1">
    <source>
        <dbReference type="SAM" id="MobiDB-lite"/>
    </source>
</evidence>
<dbReference type="GO" id="GO:0005635">
    <property type="term" value="C:nuclear envelope"/>
    <property type="evidence" value="ECO:0007669"/>
    <property type="project" value="TreeGrafter"/>
</dbReference>
<comment type="caution">
    <text evidence="2">The sequence shown here is derived from an EMBL/GenBank/DDBJ whole genome shotgun (WGS) entry which is preliminary data.</text>
</comment>
<dbReference type="Proteomes" id="UP000018936">
    <property type="component" value="Unassembled WGS sequence"/>
</dbReference>
<feature type="region of interest" description="Disordered" evidence="1">
    <location>
        <begin position="70"/>
        <end position="121"/>
    </location>
</feature>
<dbReference type="PANTHER" id="PTHR47012">
    <property type="entry name" value="LAMIN TAIL DOMAIN-CONTAINING PROTEIN 1"/>
    <property type="match status" value="1"/>
</dbReference>
<sequence>MSPLTMEKFRKGIYVTLNCSRLRCVADYLWKELDSFQSGSECTTILCNPSGQVTLSGFLLCFAESEKEEKETWESGPASEQTGSFKGGEGMELSEREREKERERDGGGAWAALQPSHGGLEVADEEEEEQLAVEIYGPVLGMEEPPLLVKPHLSSGDKRQGAEMDRCGIHLPDRWTDLLACERNFLLGLPALLIKESFEFTSEGLLQRWFSAGSVRLWRTGSGNSDHGHQATPTEPAVAWYTPINWKRKSSKVTQSDGRLSRKSMQAMRRPQAQSKEDQWEERVFDIWQGMPNQSHLTEPKPDYILRCGAGRKRSVGLDRSRGSAVVRMLQVDSARCQEFDPDWLILK</sequence>
<organism evidence="2 3">
    <name type="scientific">Ophiophagus hannah</name>
    <name type="common">King cobra</name>
    <name type="synonym">Naja hannah</name>
    <dbReference type="NCBI Taxonomy" id="8665"/>
    <lineage>
        <taxon>Eukaryota</taxon>
        <taxon>Metazoa</taxon>
        <taxon>Chordata</taxon>
        <taxon>Craniata</taxon>
        <taxon>Vertebrata</taxon>
        <taxon>Euteleostomi</taxon>
        <taxon>Lepidosauria</taxon>
        <taxon>Squamata</taxon>
        <taxon>Bifurcata</taxon>
        <taxon>Unidentata</taxon>
        <taxon>Episquamata</taxon>
        <taxon>Toxicofera</taxon>
        <taxon>Serpentes</taxon>
        <taxon>Colubroidea</taxon>
        <taxon>Elapidae</taxon>
        <taxon>Elapinae</taxon>
        <taxon>Ophiophagus</taxon>
    </lineage>
</organism>
<name>V8N8B6_OPHHA</name>
<proteinExistence type="predicted"/>
<feature type="non-terminal residue" evidence="2">
    <location>
        <position position="1"/>
    </location>
</feature>
<dbReference type="GO" id="GO:0005737">
    <property type="term" value="C:cytoplasm"/>
    <property type="evidence" value="ECO:0007669"/>
    <property type="project" value="TreeGrafter"/>
</dbReference>
<reference evidence="2 3" key="1">
    <citation type="journal article" date="2013" name="Proc. Natl. Acad. Sci. U.S.A.">
        <title>The king cobra genome reveals dynamic gene evolution and adaptation in the snake venom system.</title>
        <authorList>
            <person name="Vonk F.J."/>
            <person name="Casewell N.R."/>
            <person name="Henkel C.V."/>
            <person name="Heimberg A.M."/>
            <person name="Jansen H.J."/>
            <person name="McCleary R.J."/>
            <person name="Kerkkamp H.M."/>
            <person name="Vos R.A."/>
            <person name="Guerreiro I."/>
            <person name="Calvete J.J."/>
            <person name="Wuster W."/>
            <person name="Woods A.E."/>
            <person name="Logan J.M."/>
            <person name="Harrison R.A."/>
            <person name="Castoe T.A."/>
            <person name="de Koning A.P."/>
            <person name="Pollock D.D."/>
            <person name="Yandell M."/>
            <person name="Calderon D."/>
            <person name="Renjifo C."/>
            <person name="Currier R.B."/>
            <person name="Salgado D."/>
            <person name="Pla D."/>
            <person name="Sanz L."/>
            <person name="Hyder A.S."/>
            <person name="Ribeiro J.M."/>
            <person name="Arntzen J.W."/>
            <person name="van den Thillart G.E."/>
            <person name="Boetzer M."/>
            <person name="Pirovano W."/>
            <person name="Dirks R.P."/>
            <person name="Spaink H.P."/>
            <person name="Duboule D."/>
            <person name="McGlinn E."/>
            <person name="Kini R.M."/>
            <person name="Richardson M.K."/>
        </authorList>
    </citation>
    <scope>NUCLEOTIDE SEQUENCE</scope>
    <source>
        <tissue evidence="2">Blood</tissue>
    </source>
</reference>
<accession>V8N8B6</accession>
<evidence type="ECO:0000313" key="3">
    <source>
        <dbReference type="Proteomes" id="UP000018936"/>
    </source>
</evidence>
<dbReference type="InterPro" id="IPR042840">
    <property type="entry name" value="LMNTD1"/>
</dbReference>